<keyword evidence="7" id="KW-0479">Metal-binding</keyword>
<evidence type="ECO:0000256" key="13">
    <source>
        <dbReference type="ARBA" id="ARBA00023010"/>
    </source>
</evidence>
<gene>
    <name evidence="15 21" type="primary">secA</name>
    <name evidence="21" type="ORF">FLP30_04725</name>
</gene>
<evidence type="ECO:0000256" key="3">
    <source>
        <dbReference type="ARBA" id="ARBA00022448"/>
    </source>
</evidence>
<dbReference type="Proteomes" id="UP000324536">
    <property type="component" value="Chromosome"/>
</dbReference>
<dbReference type="PROSITE" id="PS51194">
    <property type="entry name" value="HELICASE_CTER"/>
    <property type="match status" value="1"/>
</dbReference>
<reference evidence="21 22" key="1">
    <citation type="submission" date="2019-09" db="EMBL/GenBank/DDBJ databases">
        <title>Genome sequencing of strain KACC 21233.</title>
        <authorList>
            <person name="Heo J."/>
            <person name="Kim S.-J."/>
            <person name="Kim J.-S."/>
            <person name="Hong S.-B."/>
            <person name="Kwon S.-W."/>
        </authorList>
    </citation>
    <scope>NUCLEOTIDE SEQUENCE [LARGE SCALE GENOMIC DNA]</scope>
    <source>
        <strain evidence="21 22">KACC 21233</strain>
    </source>
</reference>
<feature type="domain" description="SecA family profile" evidence="20">
    <location>
        <begin position="3"/>
        <end position="614"/>
    </location>
</feature>
<dbReference type="CDD" id="cd18803">
    <property type="entry name" value="SF2_C_secA"/>
    <property type="match status" value="1"/>
</dbReference>
<dbReference type="FunFam" id="3.40.50.300:FF:001790">
    <property type="entry name" value="Protein translocase subunit SecA"/>
    <property type="match status" value="1"/>
</dbReference>
<dbReference type="PROSITE" id="PS51196">
    <property type="entry name" value="SECA_MOTOR_DEAD"/>
    <property type="match status" value="1"/>
</dbReference>
<protein>
    <recommendedName>
        <fullName evidence="15 16">Protein translocase subunit SecA</fullName>
        <ecNumber evidence="15">7.4.2.8</ecNumber>
    </recommendedName>
</protein>
<evidence type="ECO:0000256" key="6">
    <source>
        <dbReference type="ARBA" id="ARBA00022519"/>
    </source>
</evidence>
<evidence type="ECO:0000256" key="9">
    <source>
        <dbReference type="ARBA" id="ARBA00022833"/>
    </source>
</evidence>
<dbReference type="CDD" id="cd17928">
    <property type="entry name" value="DEXDc_SecA"/>
    <property type="match status" value="1"/>
</dbReference>
<keyword evidence="9" id="KW-0862">Zinc</keyword>
<dbReference type="SMART" id="SM00957">
    <property type="entry name" value="SecA_DEAD"/>
    <property type="match status" value="1"/>
</dbReference>
<evidence type="ECO:0000256" key="2">
    <source>
        <dbReference type="ARBA" id="ARBA00007650"/>
    </source>
</evidence>
<evidence type="ECO:0000256" key="10">
    <source>
        <dbReference type="ARBA" id="ARBA00022840"/>
    </source>
</evidence>
<dbReference type="FunFam" id="3.90.1440.10:FF:000001">
    <property type="entry name" value="Preprotein translocase subunit SecA"/>
    <property type="match status" value="1"/>
</dbReference>
<dbReference type="Pfam" id="PF01043">
    <property type="entry name" value="SecA_PP_bind"/>
    <property type="match status" value="1"/>
</dbReference>
<dbReference type="PANTHER" id="PTHR30612">
    <property type="entry name" value="SECA INNER MEMBRANE COMPONENT OF SEC PROTEIN SECRETION SYSTEM"/>
    <property type="match status" value="1"/>
</dbReference>
<dbReference type="RefSeq" id="WP_149278805.1">
    <property type="nucleotide sequence ID" value="NZ_CP043506.1"/>
</dbReference>
<dbReference type="SMART" id="SM00958">
    <property type="entry name" value="SecA_PP_bind"/>
    <property type="match status" value="1"/>
</dbReference>
<dbReference type="EC" id="7.4.2.8" evidence="15"/>
<evidence type="ECO:0000256" key="12">
    <source>
        <dbReference type="ARBA" id="ARBA00022967"/>
    </source>
</evidence>
<dbReference type="InterPro" id="IPR011130">
    <property type="entry name" value="SecA_preprotein_X-link_dom"/>
</dbReference>
<dbReference type="Gene3D" id="3.40.50.300">
    <property type="entry name" value="P-loop containing nucleotide triphosphate hydrolases"/>
    <property type="match status" value="2"/>
</dbReference>
<dbReference type="PROSITE" id="PS51192">
    <property type="entry name" value="HELICASE_ATP_BIND_1"/>
    <property type="match status" value="1"/>
</dbReference>
<dbReference type="FunFam" id="3.40.50.300:FF:000334">
    <property type="entry name" value="Protein translocase subunit SecA"/>
    <property type="match status" value="1"/>
</dbReference>
<feature type="domain" description="Helicase ATP-binding" evidence="18">
    <location>
        <begin position="89"/>
        <end position="247"/>
    </location>
</feature>
<evidence type="ECO:0000256" key="15">
    <source>
        <dbReference type="HAMAP-Rule" id="MF_01382"/>
    </source>
</evidence>
<comment type="function">
    <text evidence="15">Part of the Sec protein translocase complex. Interacts with the SecYEG preprotein conducting channel. Has a central role in coupling the hydrolysis of ATP to the transfer of proteins into and across the cell membrane, serving both as a receptor for the preprotein-SecB complex and as an ATP-driven molecular motor driving the stepwise translocation of polypeptide chains across the membrane.</text>
</comment>
<dbReference type="InterPro" id="IPR014018">
    <property type="entry name" value="SecA_motor_DEAD"/>
</dbReference>
<dbReference type="Pfam" id="PF02810">
    <property type="entry name" value="SEC-C"/>
    <property type="match status" value="1"/>
</dbReference>
<dbReference type="InterPro" id="IPR027417">
    <property type="entry name" value="P-loop_NTPase"/>
</dbReference>
<evidence type="ECO:0000256" key="17">
    <source>
        <dbReference type="SAM" id="MobiDB-lite"/>
    </source>
</evidence>
<feature type="binding site" evidence="15">
    <location>
        <position position="501"/>
    </location>
    <ligand>
        <name>ATP</name>
        <dbReference type="ChEBI" id="CHEBI:30616"/>
    </ligand>
</feature>
<evidence type="ECO:0000313" key="21">
    <source>
        <dbReference type="EMBL" id="QEO17126.1"/>
    </source>
</evidence>
<dbReference type="InterPro" id="IPR011116">
    <property type="entry name" value="SecA_Wing/Scaffold"/>
</dbReference>
<evidence type="ECO:0000256" key="5">
    <source>
        <dbReference type="ARBA" id="ARBA00022490"/>
    </source>
</evidence>
<dbReference type="InterPro" id="IPR036670">
    <property type="entry name" value="SecA_X-link_sf"/>
</dbReference>
<dbReference type="Gene3D" id="1.10.3060.10">
    <property type="entry name" value="Helical scaffold and wing domains of SecA"/>
    <property type="match status" value="1"/>
</dbReference>
<evidence type="ECO:0000259" key="20">
    <source>
        <dbReference type="PROSITE" id="PS51196"/>
    </source>
</evidence>
<dbReference type="GO" id="GO:0005524">
    <property type="term" value="F:ATP binding"/>
    <property type="evidence" value="ECO:0007669"/>
    <property type="project" value="UniProtKB-UniRule"/>
</dbReference>
<dbReference type="SUPFAM" id="SSF81767">
    <property type="entry name" value="Pre-protein crosslinking domain of SecA"/>
    <property type="match status" value="1"/>
</dbReference>
<keyword evidence="10 15" id="KW-0067">ATP-binding</keyword>
<evidence type="ECO:0000259" key="19">
    <source>
        <dbReference type="PROSITE" id="PS51194"/>
    </source>
</evidence>
<keyword evidence="11 15" id="KW-0653">Protein transport</keyword>
<dbReference type="NCBIfam" id="TIGR00963">
    <property type="entry name" value="secA"/>
    <property type="match status" value="1"/>
</dbReference>
<dbReference type="InterPro" id="IPR011115">
    <property type="entry name" value="SecA_DEAD"/>
</dbReference>
<keyword evidence="5 15" id="KW-0963">Cytoplasm</keyword>
<dbReference type="NCBIfam" id="NF009538">
    <property type="entry name" value="PRK12904.1"/>
    <property type="match status" value="1"/>
</dbReference>
<dbReference type="GO" id="GO:0065002">
    <property type="term" value="P:intracellular protein transmembrane transport"/>
    <property type="evidence" value="ECO:0007669"/>
    <property type="project" value="UniProtKB-UniRule"/>
</dbReference>
<dbReference type="Gene3D" id="3.90.1440.10">
    <property type="entry name" value="SecA, preprotein cross-linking domain"/>
    <property type="match status" value="1"/>
</dbReference>
<keyword evidence="6" id="KW-0997">Cell inner membrane</keyword>
<dbReference type="SUPFAM" id="SSF81886">
    <property type="entry name" value="Helical scaffold and wing domains of SecA"/>
    <property type="match status" value="1"/>
</dbReference>
<dbReference type="InterPro" id="IPR020937">
    <property type="entry name" value="SecA_CS"/>
</dbReference>
<evidence type="ECO:0000256" key="8">
    <source>
        <dbReference type="ARBA" id="ARBA00022741"/>
    </source>
</evidence>
<keyword evidence="8 15" id="KW-0547">Nucleotide-binding</keyword>
<dbReference type="GO" id="GO:0008564">
    <property type="term" value="F:protein-exporting ATPase activity"/>
    <property type="evidence" value="ECO:0007669"/>
    <property type="project" value="UniProtKB-EC"/>
</dbReference>
<feature type="domain" description="Helicase C-terminal" evidence="19">
    <location>
        <begin position="426"/>
        <end position="630"/>
    </location>
</feature>
<dbReference type="PANTHER" id="PTHR30612:SF0">
    <property type="entry name" value="CHLOROPLAST PROTEIN-TRANSPORTING ATPASE"/>
    <property type="match status" value="1"/>
</dbReference>
<evidence type="ECO:0000256" key="14">
    <source>
        <dbReference type="ARBA" id="ARBA00023136"/>
    </source>
</evidence>
<keyword evidence="14 15" id="KW-0472">Membrane</keyword>
<dbReference type="Pfam" id="PF07517">
    <property type="entry name" value="SecA_DEAD"/>
    <property type="match status" value="1"/>
</dbReference>
<dbReference type="OrthoDB" id="9805579at2"/>
<evidence type="ECO:0000256" key="7">
    <source>
        <dbReference type="ARBA" id="ARBA00022723"/>
    </source>
</evidence>
<dbReference type="InterPro" id="IPR036266">
    <property type="entry name" value="SecA_Wing/Scaffold_sf"/>
</dbReference>
<feature type="binding site" evidence="15">
    <location>
        <begin position="105"/>
        <end position="109"/>
    </location>
    <ligand>
        <name>ATP</name>
        <dbReference type="ChEBI" id="CHEBI:30616"/>
    </ligand>
</feature>
<dbReference type="GO" id="GO:0017038">
    <property type="term" value="P:protein import"/>
    <property type="evidence" value="ECO:0007669"/>
    <property type="project" value="InterPro"/>
</dbReference>
<comment type="similarity">
    <text evidence="2 15 16">Belongs to the SecA family.</text>
</comment>
<dbReference type="HAMAP" id="MF_01382">
    <property type="entry name" value="SecA"/>
    <property type="match status" value="1"/>
</dbReference>
<comment type="cofactor">
    <cofactor evidence="1">
        <name>Zn(2+)</name>
        <dbReference type="ChEBI" id="CHEBI:29105"/>
    </cofactor>
</comment>
<comment type="subcellular location">
    <subcellularLocation>
        <location evidence="15">Cell membrane</location>
        <topology evidence="15">Peripheral membrane protein</topology>
        <orientation evidence="15">Cytoplasmic side</orientation>
    </subcellularLocation>
    <subcellularLocation>
        <location evidence="15">Cytoplasm</location>
    </subcellularLocation>
    <text evidence="15">Distribution is 50-50.</text>
</comment>
<dbReference type="PRINTS" id="PR00906">
    <property type="entry name" value="SECA"/>
</dbReference>
<dbReference type="InterPro" id="IPR004027">
    <property type="entry name" value="SEC_C_motif"/>
</dbReference>
<evidence type="ECO:0000313" key="22">
    <source>
        <dbReference type="Proteomes" id="UP000324536"/>
    </source>
</evidence>
<dbReference type="GO" id="GO:0005886">
    <property type="term" value="C:plasma membrane"/>
    <property type="evidence" value="ECO:0007669"/>
    <property type="project" value="UniProtKB-SubCell"/>
</dbReference>
<proteinExistence type="inferred from homology"/>
<dbReference type="GO" id="GO:0031522">
    <property type="term" value="C:cell envelope Sec protein transport complex"/>
    <property type="evidence" value="ECO:0007669"/>
    <property type="project" value="TreeGrafter"/>
</dbReference>
<comment type="subunit">
    <text evidence="15">Monomer and homodimer. Part of the essential Sec protein translocation apparatus which comprises SecA, SecYEG and auxiliary proteins SecDF-YajC and YidC.</text>
</comment>
<evidence type="ECO:0000256" key="1">
    <source>
        <dbReference type="ARBA" id="ARBA00001947"/>
    </source>
</evidence>
<dbReference type="PROSITE" id="PS01312">
    <property type="entry name" value="SECA"/>
    <property type="match status" value="1"/>
</dbReference>
<dbReference type="Pfam" id="PF07516">
    <property type="entry name" value="SecA_SW"/>
    <property type="match status" value="1"/>
</dbReference>
<evidence type="ECO:0000259" key="18">
    <source>
        <dbReference type="PROSITE" id="PS51192"/>
    </source>
</evidence>
<feature type="region of interest" description="Disordered" evidence="17">
    <location>
        <begin position="872"/>
        <end position="894"/>
    </location>
</feature>
<dbReference type="Gene3D" id="3.10.450.50">
    <property type="match status" value="1"/>
</dbReference>
<organism evidence="21 22">
    <name type="scientific">Acetobacter vaccinii</name>
    <dbReference type="NCBI Taxonomy" id="2592655"/>
    <lineage>
        <taxon>Bacteria</taxon>
        <taxon>Pseudomonadati</taxon>
        <taxon>Pseudomonadota</taxon>
        <taxon>Alphaproteobacteria</taxon>
        <taxon>Acetobacterales</taxon>
        <taxon>Acetobacteraceae</taxon>
        <taxon>Acetobacter</taxon>
    </lineage>
</organism>
<accession>A0A5C1YLH8</accession>
<dbReference type="AlphaFoldDB" id="A0A5C1YLH8"/>
<dbReference type="EMBL" id="CP043506">
    <property type="protein sequence ID" value="QEO17126.1"/>
    <property type="molecule type" value="Genomic_DNA"/>
</dbReference>
<dbReference type="FunFam" id="1.10.3060.10:FF:000003">
    <property type="entry name" value="Protein translocase subunit SecA"/>
    <property type="match status" value="1"/>
</dbReference>
<sequence length="907" mass="100619">MLSRFVRALFGTANDRTLRAFQRRVSDINALEPRMQALDDAGLAGMTTQLRDRLAQGATLDDLLPEAFAVTREAARRVLGMRHFDVQLIGGMVLHAGRIAEMRTGEGKTLVATLAVYLSALSGKGVHVVTVNDYLAARDAAEMGRLYAFLGLSTGVIVPNMPDEARRQAYAADITYGTNNEFGFDYLRDNMKYQLSEMVQRPFHHAIVDEVDSILIDEARTPLIISGPAEDSSDLYRAVDTVVAQLVQDTESYEKDEKFRSVILTEHGSDQVEALLRDAGVLDEGGLYDLHHVAVVHHVQQSLRAHTLFTRDVDYIVRGGKVVIIDEFTGRMMEGRRYSDGLHQALEAKEHVEVQQENQTLASITFQNFFRLYPRLSGMTGTAMTEADEFAEIYNLDVVAIPTNRPVSRKDEDDEIYLTEAEKFAAVVKLIHEVHERGQPILVGTTSIEKSETLSDLLKREGIPHHVLNARFHEMEAKIVAQAGAPGSITIATNMAGRGTDIKLGGNVEMLIAQELGDAEDTPERAAAEQAIRDRVSADHEIVRAAGGLYVIGTERHESRRIDNQLRGRAGRQGDPGNSRFFISLQDDLMRIFGSDRMSGMFQKMGMKEGEAIVHPWLSKALERAQKKVEARNFDMRRNTLKYDDVMNDQRKEVYAQRREFMATEDVSTIIAEAHEDVIDAMVSRHIPDKSFAEQWNVAGLTADISQAFALDLPVAEWAKEDGMDAQGVAERIGLAAQQAQAARAANIGPELMRFIEKQILLTTYDAVWKEHLHALDQLRQGIGLRAYGQKDPLNEYKHEAFMLFTFMLEEMRQRVVSLLARVEVTPPPLANPFDNTAAIHADPEIQGYASEPGPGLAPGADPAMAQPIGGSAIMPDDPSSWGETPRNAPCPCGSGRKYKHCHGRVG</sequence>
<keyword evidence="13 15" id="KW-0811">Translocation</keyword>
<dbReference type="GO" id="GO:0006605">
    <property type="term" value="P:protein targeting"/>
    <property type="evidence" value="ECO:0007669"/>
    <property type="project" value="UniProtKB-UniRule"/>
</dbReference>
<dbReference type="SUPFAM" id="SSF52540">
    <property type="entry name" value="P-loop containing nucleoside triphosphate hydrolases"/>
    <property type="match status" value="2"/>
</dbReference>
<keyword evidence="3 15" id="KW-0813">Transport</keyword>
<dbReference type="InterPro" id="IPR014001">
    <property type="entry name" value="Helicase_ATP-bd"/>
</dbReference>
<dbReference type="GO" id="GO:0005829">
    <property type="term" value="C:cytosol"/>
    <property type="evidence" value="ECO:0007669"/>
    <property type="project" value="TreeGrafter"/>
</dbReference>
<keyword evidence="4 15" id="KW-1003">Cell membrane</keyword>
<comment type="catalytic activity">
    <reaction evidence="15">
        <text>ATP + H2O + cellular proteinSide 1 = ADP + phosphate + cellular proteinSide 2.</text>
        <dbReference type="EC" id="7.4.2.8"/>
    </reaction>
</comment>
<evidence type="ECO:0000256" key="4">
    <source>
        <dbReference type="ARBA" id="ARBA00022475"/>
    </source>
</evidence>
<dbReference type="InterPro" id="IPR000185">
    <property type="entry name" value="SecA"/>
</dbReference>
<dbReference type="GO" id="GO:0046872">
    <property type="term" value="F:metal ion binding"/>
    <property type="evidence" value="ECO:0007669"/>
    <property type="project" value="UniProtKB-KW"/>
</dbReference>
<keyword evidence="22" id="KW-1185">Reference proteome</keyword>
<dbReference type="Pfam" id="PF21090">
    <property type="entry name" value="P-loop_SecA"/>
    <property type="match status" value="1"/>
</dbReference>
<dbReference type="InterPro" id="IPR044722">
    <property type="entry name" value="SecA_SF2_C"/>
</dbReference>
<name>A0A5C1YLH8_9PROT</name>
<feature type="binding site" evidence="15">
    <location>
        <position position="87"/>
    </location>
    <ligand>
        <name>ATP</name>
        <dbReference type="ChEBI" id="CHEBI:30616"/>
    </ligand>
</feature>
<dbReference type="GO" id="GO:0043952">
    <property type="term" value="P:protein transport by the Sec complex"/>
    <property type="evidence" value="ECO:0007669"/>
    <property type="project" value="TreeGrafter"/>
</dbReference>
<evidence type="ECO:0000256" key="11">
    <source>
        <dbReference type="ARBA" id="ARBA00022927"/>
    </source>
</evidence>
<dbReference type="KEGG" id="acek:FLP30_04725"/>
<dbReference type="InterPro" id="IPR001650">
    <property type="entry name" value="Helicase_C-like"/>
</dbReference>
<keyword evidence="12 15" id="KW-1278">Translocase</keyword>
<evidence type="ECO:0000256" key="16">
    <source>
        <dbReference type="RuleBase" id="RU003874"/>
    </source>
</evidence>